<dbReference type="Pfam" id="PF01263">
    <property type="entry name" value="Aldose_epim"/>
    <property type="match status" value="1"/>
</dbReference>
<dbReference type="Gene3D" id="2.70.98.10">
    <property type="match status" value="1"/>
</dbReference>
<keyword evidence="2" id="KW-0560">Oxidoreductase</keyword>
<evidence type="ECO:0000259" key="3">
    <source>
        <dbReference type="Pfam" id="PF01408"/>
    </source>
</evidence>
<comment type="caution">
    <text evidence="5">The sequence shown here is derived from an EMBL/GenBank/DDBJ whole genome shotgun (WGS) entry which is preliminary data.</text>
</comment>
<gene>
    <name evidence="5" type="ORF">A8990_10934</name>
</gene>
<dbReference type="Pfam" id="PF01408">
    <property type="entry name" value="GFO_IDH_MocA"/>
    <property type="match status" value="1"/>
</dbReference>
<sequence>MGRYSAELRNQDGFSIIVLKDSASDSIAKLIPAVGNNLFSFQQGGHEVIRTPISLQTLQNETFACSKYGTPILFPPNRVRNGTYSFNGRTYQLPINEPPHFHLHGELISRGWHLVEFGALDGIGAWAKSRFSFSEHPDMMDYYPHAISFTITYRLLDGKLHMESSIVNEGADEAPFAYGLHPYFSVPYESGNNVMLQVPAKDEWPVTNQAFVIEQPSVTGLSLSIRDGIDLVNYPVLGCSLLTMDQAAKPICRIAIPQRGYTIAYQLDDSFPYVLLFRPDWDDAFSIEPYTYVTDAFNLPYPSERTGAQGIRPGEERRLTTTLWTEQSNLKIEEDRIMQQSTDSNNSNTSNSNSGIAEKLGIDFSTVIKPEMPQRKDYRIGCIGSGFIMRDCHLVAYRDAGFNPVAIASRTYDNAKEVAELRGIPKVHRTWEELVRDPEIEILDIAFPPDRQLEVVREAVKQPHIRGILCQKPLAMNSREAREIVDLCEAAGIKVAVNSNMRYDQSIRALKAILDRGLLGQPVLATIEMRAIPHWQAFLQQYDQIEILNMGIHHIDSFRYLFGDPEKVTAVARRDPRTQFPHIDGISQYTFQYASELMATSLDDVWAWPGEGTEKDIYIKWRVEGLDGMATGTIGWPTYPERTPSTLAFTTRQASGEWHRPQWDSVWFPDAFQGTMAQLLRAVESGSEPEIGGRDNLRTMAAIDACYKSIAEGRTVQFKEVL</sequence>
<dbReference type="RefSeq" id="WP_245995929.1">
    <property type="nucleotide sequence ID" value="NZ_QTTN01000009.1"/>
</dbReference>
<dbReference type="InterPro" id="IPR055170">
    <property type="entry name" value="GFO_IDH_MocA-like_dom"/>
</dbReference>
<dbReference type="GO" id="GO:0016853">
    <property type="term" value="F:isomerase activity"/>
    <property type="evidence" value="ECO:0007669"/>
    <property type="project" value="InterPro"/>
</dbReference>
<proteinExistence type="inferred from homology"/>
<evidence type="ECO:0000313" key="5">
    <source>
        <dbReference type="EMBL" id="REE87389.1"/>
    </source>
</evidence>
<dbReference type="PANTHER" id="PTHR43708:SF5">
    <property type="entry name" value="CONSERVED EXPRESSED OXIDOREDUCTASE (EUROFUNG)-RELATED"/>
    <property type="match status" value="1"/>
</dbReference>
<dbReference type="Gene3D" id="3.40.50.720">
    <property type="entry name" value="NAD(P)-binding Rossmann-like Domain"/>
    <property type="match status" value="1"/>
</dbReference>
<dbReference type="InterPro" id="IPR011013">
    <property type="entry name" value="Gal_mutarotase_sf_dom"/>
</dbReference>
<dbReference type="InterPro" id="IPR051317">
    <property type="entry name" value="Gfo/Idh/MocA_oxidoreduct"/>
</dbReference>
<dbReference type="GO" id="GO:0000166">
    <property type="term" value="F:nucleotide binding"/>
    <property type="evidence" value="ECO:0007669"/>
    <property type="project" value="InterPro"/>
</dbReference>
<evidence type="ECO:0000259" key="4">
    <source>
        <dbReference type="Pfam" id="PF22725"/>
    </source>
</evidence>
<dbReference type="CDD" id="cd01081">
    <property type="entry name" value="Aldose_epim"/>
    <property type="match status" value="1"/>
</dbReference>
<evidence type="ECO:0000256" key="1">
    <source>
        <dbReference type="ARBA" id="ARBA00010928"/>
    </source>
</evidence>
<evidence type="ECO:0000313" key="6">
    <source>
        <dbReference type="Proteomes" id="UP000256304"/>
    </source>
</evidence>
<dbReference type="GO" id="GO:0005975">
    <property type="term" value="P:carbohydrate metabolic process"/>
    <property type="evidence" value="ECO:0007669"/>
    <property type="project" value="InterPro"/>
</dbReference>
<accession>A0A3D9SA28</accession>
<dbReference type="PANTHER" id="PTHR43708">
    <property type="entry name" value="CONSERVED EXPRESSED OXIDOREDUCTASE (EUROFUNG)"/>
    <property type="match status" value="1"/>
</dbReference>
<dbReference type="InterPro" id="IPR000683">
    <property type="entry name" value="Gfo/Idh/MocA-like_OxRdtase_N"/>
</dbReference>
<keyword evidence="6" id="KW-1185">Reference proteome</keyword>
<name>A0A3D9SA28_9BACL</name>
<dbReference type="Gene3D" id="3.30.360.10">
    <property type="entry name" value="Dihydrodipicolinate Reductase, domain 2"/>
    <property type="match status" value="1"/>
</dbReference>
<protein>
    <submittedName>
        <fullName evidence="5">Putative dehydrogenase</fullName>
    </submittedName>
</protein>
<dbReference type="InterPro" id="IPR008183">
    <property type="entry name" value="Aldose_1/G6P_1-epimerase"/>
</dbReference>
<reference evidence="5 6" key="1">
    <citation type="submission" date="2018-08" db="EMBL/GenBank/DDBJ databases">
        <title>Genomic Encyclopedia of Type Strains, Phase III (KMG-III): the genomes of soil and plant-associated and newly described type strains.</title>
        <authorList>
            <person name="Whitman W."/>
        </authorList>
    </citation>
    <scope>NUCLEOTIDE SEQUENCE [LARGE SCALE GENOMIC DNA]</scope>
    <source>
        <strain evidence="5 6">CGMCC 1.10966</strain>
    </source>
</reference>
<dbReference type="SUPFAM" id="SSF74650">
    <property type="entry name" value="Galactose mutarotase-like"/>
    <property type="match status" value="1"/>
</dbReference>
<evidence type="ECO:0000256" key="2">
    <source>
        <dbReference type="ARBA" id="ARBA00023002"/>
    </source>
</evidence>
<organism evidence="5 6">
    <name type="scientific">Paenibacillus taihuensis</name>
    <dbReference type="NCBI Taxonomy" id="1156355"/>
    <lineage>
        <taxon>Bacteria</taxon>
        <taxon>Bacillati</taxon>
        <taxon>Bacillota</taxon>
        <taxon>Bacilli</taxon>
        <taxon>Bacillales</taxon>
        <taxon>Paenibacillaceae</taxon>
        <taxon>Paenibacillus</taxon>
    </lineage>
</organism>
<dbReference type="InterPro" id="IPR036291">
    <property type="entry name" value="NAD(P)-bd_dom_sf"/>
</dbReference>
<dbReference type="EMBL" id="QTTN01000009">
    <property type="protein sequence ID" value="REE87389.1"/>
    <property type="molecule type" value="Genomic_DNA"/>
</dbReference>
<feature type="domain" description="GFO/IDH/MocA-like oxidoreductase" evidence="4">
    <location>
        <begin position="507"/>
        <end position="620"/>
    </location>
</feature>
<feature type="domain" description="Gfo/Idh/MocA-like oxidoreductase N-terminal" evidence="3">
    <location>
        <begin position="379"/>
        <end position="498"/>
    </location>
</feature>
<dbReference type="AlphaFoldDB" id="A0A3D9SA28"/>
<dbReference type="SUPFAM" id="SSF55347">
    <property type="entry name" value="Glyceraldehyde-3-phosphate dehydrogenase-like, C-terminal domain"/>
    <property type="match status" value="1"/>
</dbReference>
<dbReference type="SUPFAM" id="SSF51735">
    <property type="entry name" value="NAD(P)-binding Rossmann-fold domains"/>
    <property type="match status" value="1"/>
</dbReference>
<dbReference type="Proteomes" id="UP000256304">
    <property type="component" value="Unassembled WGS sequence"/>
</dbReference>
<dbReference type="InterPro" id="IPR014718">
    <property type="entry name" value="GH-type_carb-bd"/>
</dbReference>
<dbReference type="Pfam" id="PF22725">
    <property type="entry name" value="GFO_IDH_MocA_C3"/>
    <property type="match status" value="1"/>
</dbReference>
<dbReference type="GO" id="GO:0016491">
    <property type="term" value="F:oxidoreductase activity"/>
    <property type="evidence" value="ECO:0007669"/>
    <property type="project" value="UniProtKB-KW"/>
</dbReference>
<comment type="similarity">
    <text evidence="1">Belongs to the Gfo/Idh/MocA family.</text>
</comment>
<dbReference type="GO" id="GO:0030246">
    <property type="term" value="F:carbohydrate binding"/>
    <property type="evidence" value="ECO:0007669"/>
    <property type="project" value="InterPro"/>
</dbReference>